<dbReference type="Gramene" id="CDY27090">
    <property type="protein sequence ID" value="CDY27090"/>
    <property type="gene ID" value="GSBRNA2T00036913001"/>
</dbReference>
<accession>A0A078GKM5</accession>
<dbReference type="EMBL" id="LK032199">
    <property type="protein sequence ID" value="CDY27090.1"/>
    <property type="molecule type" value="Genomic_DNA"/>
</dbReference>
<dbReference type="PaxDb" id="3708-A0A078GKM5"/>
<protein>
    <submittedName>
        <fullName evidence="1">BnaA02g11100D protein</fullName>
    </submittedName>
</protein>
<reference evidence="1 2" key="1">
    <citation type="journal article" date="2014" name="Science">
        <title>Plant genetics. Early allopolyploid evolution in the post-Neolithic Brassica napus oilseed genome.</title>
        <authorList>
            <person name="Chalhoub B."/>
            <person name="Denoeud F."/>
            <person name="Liu S."/>
            <person name="Parkin I.A."/>
            <person name="Tang H."/>
            <person name="Wang X."/>
            <person name="Chiquet J."/>
            <person name="Belcram H."/>
            <person name="Tong C."/>
            <person name="Samans B."/>
            <person name="Correa M."/>
            <person name="Da Silva C."/>
            <person name="Just J."/>
            <person name="Falentin C."/>
            <person name="Koh C.S."/>
            <person name="Le Clainche I."/>
            <person name="Bernard M."/>
            <person name="Bento P."/>
            <person name="Noel B."/>
            <person name="Labadie K."/>
            <person name="Alberti A."/>
            <person name="Charles M."/>
            <person name="Arnaud D."/>
            <person name="Guo H."/>
            <person name="Daviaud C."/>
            <person name="Alamery S."/>
            <person name="Jabbari K."/>
            <person name="Zhao M."/>
            <person name="Edger P.P."/>
            <person name="Chelaifa H."/>
            <person name="Tack D."/>
            <person name="Lassalle G."/>
            <person name="Mestiri I."/>
            <person name="Schnel N."/>
            <person name="Le Paslier M.C."/>
            <person name="Fan G."/>
            <person name="Renault V."/>
            <person name="Bayer P.E."/>
            <person name="Golicz A.A."/>
            <person name="Manoli S."/>
            <person name="Lee T.H."/>
            <person name="Thi V.H."/>
            <person name="Chalabi S."/>
            <person name="Hu Q."/>
            <person name="Fan C."/>
            <person name="Tollenaere R."/>
            <person name="Lu Y."/>
            <person name="Battail C."/>
            <person name="Shen J."/>
            <person name="Sidebottom C.H."/>
            <person name="Wang X."/>
            <person name="Canaguier A."/>
            <person name="Chauveau A."/>
            <person name="Berard A."/>
            <person name="Deniot G."/>
            <person name="Guan M."/>
            <person name="Liu Z."/>
            <person name="Sun F."/>
            <person name="Lim Y.P."/>
            <person name="Lyons E."/>
            <person name="Town C.D."/>
            <person name="Bancroft I."/>
            <person name="Wang X."/>
            <person name="Meng J."/>
            <person name="Ma J."/>
            <person name="Pires J.C."/>
            <person name="King G.J."/>
            <person name="Brunel D."/>
            <person name="Delourme R."/>
            <person name="Renard M."/>
            <person name="Aury J.M."/>
            <person name="Adams K.L."/>
            <person name="Batley J."/>
            <person name="Snowdon R.J."/>
            <person name="Tost J."/>
            <person name="Edwards D."/>
            <person name="Zhou Y."/>
            <person name="Hua W."/>
            <person name="Sharpe A.G."/>
            <person name="Paterson A.H."/>
            <person name="Guan C."/>
            <person name="Wincker P."/>
        </authorList>
    </citation>
    <scope>NUCLEOTIDE SEQUENCE [LARGE SCALE GENOMIC DNA]</scope>
    <source>
        <strain evidence="2">cv. Darmor-bzh</strain>
    </source>
</reference>
<keyword evidence="2" id="KW-1185">Reference proteome</keyword>
<organism evidence="1 2">
    <name type="scientific">Brassica napus</name>
    <name type="common">Rape</name>
    <dbReference type="NCBI Taxonomy" id="3708"/>
    <lineage>
        <taxon>Eukaryota</taxon>
        <taxon>Viridiplantae</taxon>
        <taxon>Streptophyta</taxon>
        <taxon>Embryophyta</taxon>
        <taxon>Tracheophyta</taxon>
        <taxon>Spermatophyta</taxon>
        <taxon>Magnoliopsida</taxon>
        <taxon>eudicotyledons</taxon>
        <taxon>Gunneridae</taxon>
        <taxon>Pentapetalae</taxon>
        <taxon>rosids</taxon>
        <taxon>malvids</taxon>
        <taxon>Brassicales</taxon>
        <taxon>Brassicaceae</taxon>
        <taxon>Brassiceae</taxon>
        <taxon>Brassica</taxon>
    </lineage>
</organism>
<proteinExistence type="predicted"/>
<name>A0A078GKM5_BRANA</name>
<evidence type="ECO:0000313" key="2">
    <source>
        <dbReference type="Proteomes" id="UP000028999"/>
    </source>
</evidence>
<sequence>MTDPAPENHEEDSLWSYR</sequence>
<evidence type="ECO:0000313" key="1">
    <source>
        <dbReference type="EMBL" id="CDY27090.1"/>
    </source>
</evidence>
<dbReference type="AlphaFoldDB" id="A0A078GKM5"/>
<dbReference type="Proteomes" id="UP000028999">
    <property type="component" value="Unassembled WGS sequence"/>
</dbReference>
<gene>
    <name evidence="1" type="primary">BnaA02g11100D</name>
    <name evidence="1" type="ORF">GSBRNA2T00036913001</name>
</gene>